<reference evidence="5" key="1">
    <citation type="submission" date="2020-02" db="EMBL/GenBank/DDBJ databases">
        <authorList>
            <person name="Meier V. D."/>
        </authorList>
    </citation>
    <scope>NUCLEOTIDE SEQUENCE</scope>
    <source>
        <strain evidence="5">AVDCRST_MAG61</strain>
    </source>
</reference>
<dbReference type="InterPro" id="IPR050361">
    <property type="entry name" value="MPP/UQCRC_Complex"/>
</dbReference>
<evidence type="ECO:0000259" key="4">
    <source>
        <dbReference type="Pfam" id="PF05193"/>
    </source>
</evidence>
<dbReference type="Pfam" id="PF00675">
    <property type="entry name" value="Peptidase_M16"/>
    <property type="match status" value="1"/>
</dbReference>
<dbReference type="InterPro" id="IPR011249">
    <property type="entry name" value="Metalloenz_LuxS/M16"/>
</dbReference>
<dbReference type="AlphaFoldDB" id="A0A6J4KJY7"/>
<dbReference type="Pfam" id="PF05193">
    <property type="entry name" value="Peptidase_M16_C"/>
    <property type="match status" value="1"/>
</dbReference>
<accession>A0A6J4KJY7</accession>
<dbReference type="InterPro" id="IPR011765">
    <property type="entry name" value="Pept_M16_N"/>
</dbReference>
<dbReference type="SUPFAM" id="SSF63411">
    <property type="entry name" value="LuxS/MPP-like metallohydrolase"/>
    <property type="match status" value="2"/>
</dbReference>
<dbReference type="GO" id="GO:0046872">
    <property type="term" value="F:metal ion binding"/>
    <property type="evidence" value="ECO:0007669"/>
    <property type="project" value="InterPro"/>
</dbReference>
<feature type="domain" description="Peptidase M16 C-terminal" evidence="4">
    <location>
        <begin position="172"/>
        <end position="345"/>
    </location>
</feature>
<sequence>MSGANSEPRRTTLPNGLQVVSEHMPASRTFSIGIFAGVGSRHESPALHGASHFLEHVLFKGTTRRTAEEISAAVEAVGGELNAYTTKEYTCFYARVLRSDATLAVDVLTDMITSSRVTAEDLDAERAVIQDEIAMHADDPGEVVQEVVAGRVFAGSGLGRPVIGSPASIAALTRDQVVRHWHRHYTPPSLVVAAAGHVDHDRLVDQLSVLDGRPSGPLPKKDRPTRAAGRGGLVSEQRRVEQCSAVLAYPSPGLFDDARYPLGLLSLIVGGGMASRLFVEVRERRGLTYGIDAGETTYSDAGLWSVDWQCAPDKLAEIVDLVRATLAEVAEHGVTEAELARAKGQMRGQTVLSYESPSSRMSRLGGNTVLGDQRTLSEVLDHFDTVEAGQVQAAAAELFALPPVLGLVGPRVPAKLLRDWN</sequence>
<organism evidence="5">
    <name type="scientific">uncultured Friedmanniella sp</name>
    <dbReference type="NCBI Taxonomy" id="335381"/>
    <lineage>
        <taxon>Bacteria</taxon>
        <taxon>Bacillati</taxon>
        <taxon>Actinomycetota</taxon>
        <taxon>Actinomycetes</taxon>
        <taxon>Propionibacteriales</taxon>
        <taxon>Nocardioidaceae</taxon>
        <taxon>Friedmanniella</taxon>
        <taxon>environmental samples</taxon>
    </lineage>
</organism>
<protein>
    <submittedName>
        <fullName evidence="5">FIG007959: peptidase, M16 family</fullName>
    </submittedName>
</protein>
<evidence type="ECO:0000313" key="5">
    <source>
        <dbReference type="EMBL" id="CAA9308297.1"/>
    </source>
</evidence>
<proteinExistence type="inferred from homology"/>
<feature type="domain" description="Peptidase M16 N-terminal" evidence="3">
    <location>
        <begin position="19"/>
        <end position="164"/>
    </location>
</feature>
<dbReference type="PANTHER" id="PTHR11851">
    <property type="entry name" value="METALLOPROTEASE"/>
    <property type="match status" value="1"/>
</dbReference>
<evidence type="ECO:0000256" key="2">
    <source>
        <dbReference type="SAM" id="MobiDB-lite"/>
    </source>
</evidence>
<dbReference type="Gene3D" id="3.30.830.10">
    <property type="entry name" value="Metalloenzyme, LuxS/M16 peptidase-like"/>
    <property type="match status" value="2"/>
</dbReference>
<dbReference type="PANTHER" id="PTHR11851:SF49">
    <property type="entry name" value="MITOCHONDRIAL-PROCESSING PEPTIDASE SUBUNIT ALPHA"/>
    <property type="match status" value="1"/>
</dbReference>
<evidence type="ECO:0000256" key="1">
    <source>
        <dbReference type="ARBA" id="ARBA00007261"/>
    </source>
</evidence>
<evidence type="ECO:0000259" key="3">
    <source>
        <dbReference type="Pfam" id="PF00675"/>
    </source>
</evidence>
<gene>
    <name evidence="5" type="ORF">AVDCRST_MAG61-1530</name>
</gene>
<name>A0A6J4KJY7_9ACTN</name>
<dbReference type="InterPro" id="IPR007863">
    <property type="entry name" value="Peptidase_M16_C"/>
</dbReference>
<dbReference type="EMBL" id="CADCTT010000213">
    <property type="protein sequence ID" value="CAA9308297.1"/>
    <property type="molecule type" value="Genomic_DNA"/>
</dbReference>
<feature type="region of interest" description="Disordered" evidence="2">
    <location>
        <begin position="209"/>
        <end position="234"/>
    </location>
</feature>
<comment type="similarity">
    <text evidence="1">Belongs to the peptidase M16 family.</text>
</comment>